<accession>A0A2U3Q9F4</accession>
<feature type="domain" description="ImpA N-terminal" evidence="1">
    <location>
        <begin position="51"/>
        <end position="160"/>
    </location>
</feature>
<gene>
    <name evidence="2" type="ORF">BRAD3257_7242</name>
</gene>
<dbReference type="AlphaFoldDB" id="A0A2U3Q9F4"/>
<protein>
    <recommendedName>
        <fullName evidence="1">ImpA N-terminal domain-containing protein</fullName>
    </recommendedName>
</protein>
<name>A0A2U3Q9F4_9BRAD</name>
<dbReference type="InterPro" id="IPR010657">
    <property type="entry name" value="ImpA_N"/>
</dbReference>
<evidence type="ECO:0000313" key="2">
    <source>
        <dbReference type="EMBL" id="SPP98016.1"/>
    </source>
</evidence>
<dbReference type="PANTHER" id="PTHR37024">
    <property type="entry name" value="TYPE VI SECRETION SYSTEM DUF2094 AND IMPA-RELATED DOMAIN PROTEIN"/>
    <property type="match status" value="1"/>
</dbReference>
<dbReference type="KEGG" id="bvz:BRAD3257_7242"/>
<dbReference type="EMBL" id="LS398110">
    <property type="protein sequence ID" value="SPP98016.1"/>
    <property type="molecule type" value="Genomic_DNA"/>
</dbReference>
<sequence>MSCPVRARIGPPQGRDAWQLGSPCGFVGVIDYWIMVRADIAARSRRGATRVPGPAPAGAHIRDGAEFKRLEAEVRRVERDCPSGGDWGKISTRSLDILSSQSKDILVACWATYGLFRVEGYVGLAVGFALLQEMVDAHWEGLFPAIKQEHARIGALDWLVARLAPAVAEAAPTEADAAAVVVAYDALYDLVRQLSGKLVDKQLTLEVLLRTLQPYYEQATCSLVTATEHATEAVLAAERARSTLADPTSTG</sequence>
<organism evidence="2 3">
    <name type="scientific">Bradyrhizobium vignae</name>
    <dbReference type="NCBI Taxonomy" id="1549949"/>
    <lineage>
        <taxon>Bacteria</taxon>
        <taxon>Pseudomonadati</taxon>
        <taxon>Pseudomonadota</taxon>
        <taxon>Alphaproteobacteria</taxon>
        <taxon>Hyphomicrobiales</taxon>
        <taxon>Nitrobacteraceae</taxon>
        <taxon>Bradyrhizobium</taxon>
    </lineage>
</organism>
<reference evidence="2 3" key="1">
    <citation type="submission" date="2018-03" db="EMBL/GenBank/DDBJ databases">
        <authorList>
            <person name="Gully D."/>
        </authorList>
    </citation>
    <scope>NUCLEOTIDE SEQUENCE [LARGE SCALE GENOMIC DNA]</scope>
    <source>
        <strain evidence="2">ORS3257</strain>
    </source>
</reference>
<proteinExistence type="predicted"/>
<evidence type="ECO:0000313" key="3">
    <source>
        <dbReference type="Proteomes" id="UP000246085"/>
    </source>
</evidence>
<dbReference type="Pfam" id="PF06812">
    <property type="entry name" value="ImpA_N"/>
    <property type="match status" value="1"/>
</dbReference>
<dbReference type="Proteomes" id="UP000246085">
    <property type="component" value="Chromosome BRAD3257"/>
</dbReference>
<evidence type="ECO:0000259" key="1">
    <source>
        <dbReference type="Pfam" id="PF06812"/>
    </source>
</evidence>
<dbReference type="PANTHER" id="PTHR37024:SF5">
    <property type="entry name" value="IMPA N-TERMINAL DOMAIN-CONTAINING PROTEIN"/>
    <property type="match status" value="1"/>
</dbReference>